<dbReference type="Pfam" id="PF12864">
    <property type="entry name" value="DUF3822"/>
    <property type="match status" value="1"/>
</dbReference>
<name>A0A327WLD0_LARAB</name>
<dbReference type="EMBL" id="QLMC01000007">
    <property type="protein sequence ID" value="RAJ92565.1"/>
    <property type="molecule type" value="Genomic_DNA"/>
</dbReference>
<dbReference type="Proteomes" id="UP000248790">
    <property type="component" value="Unassembled WGS sequence"/>
</dbReference>
<sequence length="298" mass="34074">MHTDTLAAVTPTVAIREDSFDVTQTDSFQLCLEMSKERFRFCVIEPGTHRCFWLEDYTFPTLLTENPLLPSLQAIYQNHPVLQSASWKTITIAVNSPSFTLIPSPLFRKEYAAQYLQLMRGNPLSLSEHALAYVHRKEEFYAVFSIDNALTDWLAATYPLQQTTVIHQSSALIQATSLKDSVLDSSHKLSLNFEAETVTVIFRKGGQFMFCNRFAYKNSTDLVYYILYVVNELKTDPKELKLVLFGEITPFAEIYTVLEQFFPQIQFGTHPSELNLTAAFEDTPDHRYFSLFGTALID</sequence>
<dbReference type="CDD" id="cd24013">
    <property type="entry name" value="ASKHA_ATPase_BT3980-like"/>
    <property type="match status" value="1"/>
</dbReference>
<reference evidence="1 2" key="1">
    <citation type="submission" date="2018-06" db="EMBL/GenBank/DDBJ databases">
        <title>Genomic Encyclopedia of Archaeal and Bacterial Type Strains, Phase II (KMG-II): from individual species to whole genera.</title>
        <authorList>
            <person name="Goeker M."/>
        </authorList>
    </citation>
    <scope>NUCLEOTIDE SEQUENCE [LARGE SCALE GENOMIC DNA]</scope>
    <source>
        <strain evidence="1 2">DSM 21851</strain>
    </source>
</reference>
<dbReference type="Gene3D" id="3.30.420.260">
    <property type="match status" value="1"/>
</dbReference>
<dbReference type="Gene3D" id="3.30.420.250">
    <property type="match status" value="1"/>
</dbReference>
<comment type="caution">
    <text evidence="1">The sequence shown here is derived from an EMBL/GenBank/DDBJ whole genome shotgun (WGS) entry which is preliminary data.</text>
</comment>
<proteinExistence type="predicted"/>
<keyword evidence="2" id="KW-1185">Reference proteome</keyword>
<organism evidence="1 2">
    <name type="scientific">Larkinella arboricola</name>
    <dbReference type="NCBI Taxonomy" id="643671"/>
    <lineage>
        <taxon>Bacteria</taxon>
        <taxon>Pseudomonadati</taxon>
        <taxon>Bacteroidota</taxon>
        <taxon>Cytophagia</taxon>
        <taxon>Cytophagales</taxon>
        <taxon>Spirosomataceae</taxon>
        <taxon>Larkinella</taxon>
    </lineage>
</organism>
<accession>A0A327WLD0</accession>
<gene>
    <name evidence="1" type="ORF">LX87_04895</name>
</gene>
<evidence type="ECO:0000313" key="1">
    <source>
        <dbReference type="EMBL" id="RAJ92565.1"/>
    </source>
</evidence>
<dbReference type="AlphaFoldDB" id="A0A327WLD0"/>
<evidence type="ECO:0000313" key="2">
    <source>
        <dbReference type="Proteomes" id="UP000248790"/>
    </source>
</evidence>
<dbReference type="InterPro" id="IPR024213">
    <property type="entry name" value="DUF3822"/>
</dbReference>
<protein>
    <submittedName>
        <fullName evidence="1">Uncharacterized protein DUF3822</fullName>
    </submittedName>
</protein>